<dbReference type="InterPro" id="IPR036737">
    <property type="entry name" value="OmpA-like_sf"/>
</dbReference>
<accession>A0AAE0F0W6</accession>
<gene>
    <name evidence="2" type="ORF">CYMTET_43170</name>
</gene>
<dbReference type="EMBL" id="LGRX02029058">
    <property type="protein sequence ID" value="KAK3247327.1"/>
    <property type="molecule type" value="Genomic_DNA"/>
</dbReference>
<proteinExistence type="predicted"/>
<dbReference type="Gene3D" id="3.30.1330.60">
    <property type="entry name" value="OmpA-like domain"/>
    <property type="match status" value="1"/>
</dbReference>
<name>A0AAE0F0W6_9CHLO</name>
<dbReference type="Proteomes" id="UP001190700">
    <property type="component" value="Unassembled WGS sequence"/>
</dbReference>
<dbReference type="AlphaFoldDB" id="A0AAE0F0W6"/>
<protein>
    <recommendedName>
        <fullName evidence="4">OmpA-like domain-containing protein</fullName>
    </recommendedName>
</protein>
<dbReference type="SUPFAM" id="SSF103088">
    <property type="entry name" value="OmpA-like"/>
    <property type="match status" value="1"/>
</dbReference>
<feature type="compositionally biased region" description="Low complexity" evidence="1">
    <location>
        <begin position="34"/>
        <end position="44"/>
    </location>
</feature>
<evidence type="ECO:0000313" key="2">
    <source>
        <dbReference type="EMBL" id="KAK3247327.1"/>
    </source>
</evidence>
<reference evidence="2 3" key="1">
    <citation type="journal article" date="2015" name="Genome Biol. Evol.">
        <title>Comparative Genomics of a Bacterivorous Green Alga Reveals Evolutionary Causalities and Consequences of Phago-Mixotrophic Mode of Nutrition.</title>
        <authorList>
            <person name="Burns J.A."/>
            <person name="Paasch A."/>
            <person name="Narechania A."/>
            <person name="Kim E."/>
        </authorList>
    </citation>
    <scope>NUCLEOTIDE SEQUENCE [LARGE SCALE GENOMIC DNA]</scope>
    <source>
        <strain evidence="2 3">PLY_AMNH</strain>
    </source>
</reference>
<keyword evidence="3" id="KW-1185">Reference proteome</keyword>
<feature type="region of interest" description="Disordered" evidence="1">
    <location>
        <begin position="1"/>
        <end position="52"/>
    </location>
</feature>
<evidence type="ECO:0000256" key="1">
    <source>
        <dbReference type="SAM" id="MobiDB-lite"/>
    </source>
</evidence>
<sequence>MPASNVQVAKIGDTPHGYKVRASVHTTDLPRSTPASKVKPTASKSKPKKKKAVREVVQQESITEQCGRLVLALEGSTLLKAISFDRGGVSPLNVLALEDNWWYIRDNPQCRILVRGHVDPEEPVADLSLGRAQSVRAFFIQRGVEPTRLIIAPGDRNGRRVDFVVIEQR</sequence>
<comment type="caution">
    <text evidence="2">The sequence shown here is derived from an EMBL/GenBank/DDBJ whole genome shotgun (WGS) entry which is preliminary data.</text>
</comment>
<evidence type="ECO:0008006" key="4">
    <source>
        <dbReference type="Google" id="ProtNLM"/>
    </source>
</evidence>
<evidence type="ECO:0000313" key="3">
    <source>
        <dbReference type="Proteomes" id="UP001190700"/>
    </source>
</evidence>
<organism evidence="2 3">
    <name type="scientific">Cymbomonas tetramitiformis</name>
    <dbReference type="NCBI Taxonomy" id="36881"/>
    <lineage>
        <taxon>Eukaryota</taxon>
        <taxon>Viridiplantae</taxon>
        <taxon>Chlorophyta</taxon>
        <taxon>Pyramimonadophyceae</taxon>
        <taxon>Pyramimonadales</taxon>
        <taxon>Pyramimonadaceae</taxon>
        <taxon>Cymbomonas</taxon>
    </lineage>
</organism>